<proteinExistence type="predicted"/>
<dbReference type="AlphaFoldDB" id="A0A1J5PXF5"/>
<sequence length="52" mass="6083">MCEHDFQLNVEGQVTCTKCFVRDDEMELPIEEVSSHMIATPEFWASQTNFEE</sequence>
<comment type="caution">
    <text evidence="1">The sequence shown here is derived from an EMBL/GenBank/DDBJ whole genome shotgun (WGS) entry which is preliminary data.</text>
</comment>
<reference evidence="1" key="1">
    <citation type="submission" date="2016-10" db="EMBL/GenBank/DDBJ databases">
        <title>Sequence of Gallionella enrichment culture.</title>
        <authorList>
            <person name="Poehlein A."/>
            <person name="Muehling M."/>
            <person name="Daniel R."/>
        </authorList>
    </citation>
    <scope>NUCLEOTIDE SEQUENCE</scope>
</reference>
<accession>A0A1J5PXF5</accession>
<name>A0A1J5PXF5_9ZZZZ</name>
<gene>
    <name evidence="1" type="ORF">GALL_461300</name>
</gene>
<dbReference type="EMBL" id="MLJW01003354">
    <property type="protein sequence ID" value="OIQ72244.1"/>
    <property type="molecule type" value="Genomic_DNA"/>
</dbReference>
<organism evidence="1">
    <name type="scientific">mine drainage metagenome</name>
    <dbReference type="NCBI Taxonomy" id="410659"/>
    <lineage>
        <taxon>unclassified sequences</taxon>
        <taxon>metagenomes</taxon>
        <taxon>ecological metagenomes</taxon>
    </lineage>
</organism>
<evidence type="ECO:0000313" key="1">
    <source>
        <dbReference type="EMBL" id="OIQ72244.1"/>
    </source>
</evidence>
<protein>
    <submittedName>
        <fullName evidence="1">Uncharacterized protein</fullName>
    </submittedName>
</protein>